<keyword evidence="7" id="KW-1185">Reference proteome</keyword>
<sequence length="407" mass="44568">MTDDPFTLRPGTDSDLEAITETFTSSFLMDDSPDFAAGMRHIYEPERWLIAEDGDRVIGTAAVFTRDMSVPGAVVPTAHVSGVSVRPTDRRRGVLSAMMRRQLAEVTEPIAALWASQTALYRRYGYRDATDQVTYSGDLRLLGVPEPTAPGRVREITAEEAVTALAPVYAEAVGRRPGLSTRPGGWWVKRLHDPESDRHGATARRVVVHETPDGVIDGYVLWRAVMNWDQTGPVYKLSVEELIAPETDVYLALWAFLASLDFAASFTWTRGASHDERLRHLVGAPRQLQPRYSEGLWIRLVDVPGALTARSYTTDLDVVLDVTDPIIGANGGRWHLLVKGDSVTCERTEREPDVSLGVDVLGAVYLGGRSLRLYADLGEVDEHSPGAVAAAGTAFSWPVAPSGIEVF</sequence>
<feature type="binding site" evidence="4">
    <location>
        <begin position="91"/>
        <end position="96"/>
    </location>
    <ligand>
        <name>acetyl-CoA</name>
        <dbReference type="ChEBI" id="CHEBI:57288"/>
    </ligand>
</feature>
<feature type="active site" description="Proton donor" evidence="4">
    <location>
        <position position="121"/>
    </location>
</feature>
<dbReference type="NCBIfam" id="NF002367">
    <property type="entry name" value="PRK01346.1-4"/>
    <property type="match status" value="1"/>
</dbReference>
<evidence type="ECO:0000256" key="1">
    <source>
        <dbReference type="ARBA" id="ARBA00009213"/>
    </source>
</evidence>
<feature type="domain" description="N-acetyltransferase" evidence="5">
    <location>
        <begin position="6"/>
        <end position="147"/>
    </location>
</feature>
<dbReference type="InterPro" id="IPR025559">
    <property type="entry name" value="Eis_dom"/>
</dbReference>
<dbReference type="InterPro" id="IPR051554">
    <property type="entry name" value="Acetyltransferase_Eis"/>
</dbReference>
<dbReference type="RefSeq" id="WP_184788559.1">
    <property type="nucleotide sequence ID" value="NZ_BONT01000076.1"/>
</dbReference>
<dbReference type="Gene3D" id="3.30.1050.10">
    <property type="entry name" value="SCP2 sterol-binding domain"/>
    <property type="match status" value="1"/>
</dbReference>
<dbReference type="SUPFAM" id="SSF55729">
    <property type="entry name" value="Acyl-CoA N-acyltransferases (Nat)"/>
    <property type="match status" value="1"/>
</dbReference>
<gene>
    <name evidence="6" type="ORF">HNR73_003561</name>
</gene>
<accession>A0A841FQZ7</accession>
<dbReference type="Pfam" id="PF13530">
    <property type="entry name" value="SCP2_2"/>
    <property type="match status" value="1"/>
</dbReference>
<dbReference type="PANTHER" id="PTHR37817:SF1">
    <property type="entry name" value="N-ACETYLTRANSFERASE EIS"/>
    <property type="match status" value="1"/>
</dbReference>
<dbReference type="CDD" id="cd04301">
    <property type="entry name" value="NAT_SF"/>
    <property type="match status" value="1"/>
</dbReference>
<dbReference type="PROSITE" id="PS51186">
    <property type="entry name" value="GNAT"/>
    <property type="match status" value="1"/>
</dbReference>
<evidence type="ECO:0000256" key="4">
    <source>
        <dbReference type="HAMAP-Rule" id="MF_01812"/>
    </source>
</evidence>
<comment type="caution">
    <text evidence="4">Lacks conserved residue(s) required for the propagation of feature annotation.</text>
</comment>
<dbReference type="GO" id="GO:0034069">
    <property type="term" value="F:aminoglycoside N-acetyltransferase activity"/>
    <property type="evidence" value="ECO:0007669"/>
    <property type="project" value="TreeGrafter"/>
</dbReference>
<dbReference type="InterPro" id="IPR016181">
    <property type="entry name" value="Acyl_CoA_acyltransferase"/>
</dbReference>
<evidence type="ECO:0000259" key="5">
    <source>
        <dbReference type="PROSITE" id="PS51186"/>
    </source>
</evidence>
<feature type="active site" description="Proton acceptor; via carboxylate" evidence="4">
    <location>
        <position position="407"/>
    </location>
</feature>
<dbReference type="EMBL" id="JACHGT010000007">
    <property type="protein sequence ID" value="MBB6035697.1"/>
    <property type="molecule type" value="Genomic_DNA"/>
</dbReference>
<name>A0A841FQZ7_9ACTN</name>
<keyword evidence="2 4" id="KW-0808">Transferase</keyword>
<dbReference type="Gene3D" id="3.40.630.30">
    <property type="match status" value="2"/>
</dbReference>
<protein>
    <submittedName>
        <fullName evidence="6">Putative acetyltransferase</fullName>
    </submittedName>
</protein>
<dbReference type="PANTHER" id="PTHR37817">
    <property type="entry name" value="N-ACETYLTRANSFERASE EIS"/>
    <property type="match status" value="1"/>
</dbReference>
<dbReference type="AlphaFoldDB" id="A0A841FQZ7"/>
<comment type="similarity">
    <text evidence="1 4">Belongs to the acetyltransferase Eis family.</text>
</comment>
<dbReference type="GO" id="GO:0030649">
    <property type="term" value="P:aminoglycoside antibiotic catabolic process"/>
    <property type="evidence" value="ECO:0007669"/>
    <property type="project" value="TreeGrafter"/>
</dbReference>
<feature type="binding site" evidence="4">
    <location>
        <begin position="83"/>
        <end position="85"/>
    </location>
    <ligand>
        <name>acetyl-CoA</name>
        <dbReference type="ChEBI" id="CHEBI:57288"/>
    </ligand>
</feature>
<evidence type="ECO:0000256" key="2">
    <source>
        <dbReference type="ARBA" id="ARBA00022679"/>
    </source>
</evidence>
<dbReference type="InterPro" id="IPR000182">
    <property type="entry name" value="GNAT_dom"/>
</dbReference>
<organism evidence="6 7">
    <name type="scientific">Phytomonospora endophytica</name>
    <dbReference type="NCBI Taxonomy" id="714109"/>
    <lineage>
        <taxon>Bacteria</taxon>
        <taxon>Bacillati</taxon>
        <taxon>Actinomycetota</taxon>
        <taxon>Actinomycetes</taxon>
        <taxon>Micromonosporales</taxon>
        <taxon>Micromonosporaceae</taxon>
        <taxon>Phytomonospora</taxon>
    </lineage>
</organism>
<dbReference type="HAMAP" id="MF_01812">
    <property type="entry name" value="Eis"/>
    <property type="match status" value="1"/>
</dbReference>
<dbReference type="InterPro" id="IPR041380">
    <property type="entry name" value="Acetyltransf_17"/>
</dbReference>
<evidence type="ECO:0000313" key="6">
    <source>
        <dbReference type="EMBL" id="MBB6035697.1"/>
    </source>
</evidence>
<proteinExistence type="inferred from homology"/>
<dbReference type="Pfam" id="PF13527">
    <property type="entry name" value="Acetyltransf_9"/>
    <property type="match status" value="1"/>
</dbReference>
<comment type="subunit">
    <text evidence="4">Homohexamer; trimer of dimers.</text>
</comment>
<dbReference type="InterPro" id="IPR022902">
    <property type="entry name" value="NAcTrfase_Eis"/>
</dbReference>
<evidence type="ECO:0000256" key="3">
    <source>
        <dbReference type="ARBA" id="ARBA00023315"/>
    </source>
</evidence>
<comment type="caution">
    <text evidence="6">The sequence shown here is derived from an EMBL/GenBank/DDBJ whole genome shotgun (WGS) entry which is preliminary data.</text>
</comment>
<keyword evidence="3 4" id="KW-0012">Acyltransferase</keyword>
<dbReference type="Proteomes" id="UP000548476">
    <property type="component" value="Unassembled WGS sequence"/>
</dbReference>
<evidence type="ECO:0000313" key="7">
    <source>
        <dbReference type="Proteomes" id="UP000548476"/>
    </source>
</evidence>
<dbReference type="Pfam" id="PF17668">
    <property type="entry name" value="Acetyltransf_17"/>
    <property type="match status" value="1"/>
</dbReference>
<dbReference type="InterPro" id="IPR036527">
    <property type="entry name" value="SCP2_sterol-bd_dom_sf"/>
</dbReference>
<dbReference type="SUPFAM" id="SSF55718">
    <property type="entry name" value="SCP-like"/>
    <property type="match status" value="1"/>
</dbReference>
<reference evidence="6 7" key="1">
    <citation type="submission" date="2020-08" db="EMBL/GenBank/DDBJ databases">
        <title>Genomic Encyclopedia of Type Strains, Phase IV (KMG-IV): sequencing the most valuable type-strain genomes for metagenomic binning, comparative biology and taxonomic classification.</title>
        <authorList>
            <person name="Goeker M."/>
        </authorList>
    </citation>
    <scope>NUCLEOTIDE SEQUENCE [LARGE SCALE GENOMIC DNA]</scope>
    <source>
        <strain evidence="6 7">YIM 65646</strain>
    </source>
</reference>